<keyword evidence="7" id="KW-0326">Glycosidase</keyword>
<evidence type="ECO:0000259" key="11">
    <source>
        <dbReference type="SMART" id="SM00810"/>
    </source>
</evidence>
<evidence type="ECO:0000256" key="6">
    <source>
        <dbReference type="ARBA" id="ARBA00023277"/>
    </source>
</evidence>
<keyword evidence="5" id="KW-0378">Hydrolase</keyword>
<dbReference type="InterPro" id="IPR012850">
    <property type="entry name" value="A-amylase_bs_C"/>
</dbReference>
<dbReference type="GO" id="GO:0005975">
    <property type="term" value="P:carbohydrate metabolic process"/>
    <property type="evidence" value="ECO:0007669"/>
    <property type="project" value="InterPro"/>
</dbReference>
<feature type="domain" description="Alpha-amylase C-terminal beta-sheet" evidence="11">
    <location>
        <begin position="925"/>
        <end position="989"/>
    </location>
</feature>
<dbReference type="InterPro" id="IPR006047">
    <property type="entry name" value="GH13_cat_dom"/>
</dbReference>
<reference evidence="12 13" key="1">
    <citation type="submission" date="2024-01" db="EMBL/GenBank/DDBJ databases">
        <title>The genomes of 5 underutilized Papilionoideae crops provide insights into root nodulation and disease resistanc.</title>
        <authorList>
            <person name="Yuan L."/>
        </authorList>
    </citation>
    <scope>NUCLEOTIDE SEQUENCE [LARGE SCALE GENOMIC DNA]</scope>
    <source>
        <strain evidence="12">ZHUSHIDOU_FW_LH</strain>
        <tissue evidence="12">Leaf</tissue>
    </source>
</reference>
<sequence length="990" mass="112991">MHYKAHICLFSNQCKIDEIVRFESVTRNKMGAALLPDAAFPRCHFVTRDPSFRRLTSTGSIRNRNYFFAAHKRISKSVHIVFSRTNDSDDAFTDVVVDQDYYSGRNEGKGLEDELRVTKKALSEAQNRQQAIEKERDELIEELARSEAKKLEYITTILHDKEVAIAELEAAKSLFQKTLEESVEDKFTLESKLVLAKQDAVDLAVQVEKLAEVAFQQATSHILEDAQLRISSAETTAAEAAHLIEKQIMDATEGKISSIVEKSNYAIERALVVAEEAGEHAKKTSETFINGTSPFSEIASIQAENIKLQGIISDLESQLIIAHNEVDRLKLELGHTRQQRKAFEQRAIDAEKALLDLQESSRKNTLKQEEEMKLFLEKMKKDMADKMKAISKSVKTDIKNIKATVKAAKEIVNSKDYAYRRRCEALQRSLNSSEDTLDMWRQRAEMAESLLLKERLHEEGDEVSLYVVNGGRIDLLTNHDSQKWKLLSDGPRREIPQWMARRIKVVSPRFPPRKIDVAEALTSKFKSLELPKVDEVWSIAREKPKEGDALLEHVFEKETINRKRKALERALQRKTIQWQRAPEQVKLEPGTGTGREIVFQAFNWESWRRQWYLELASKTTDLSQCGVTAVWLPPPTESVAPQGYMPSDLYNLNSAYGSLEELKYCIEEMHSQDLLVLGDVVLNHRCAQKQSPNGVWNIFGGKLAWGPEAIVCDDPNFEGRGNPSSGDIFHAAPNIDHSQDFVREDIKGWLNWLRNDIGFDGWRLDFAKGFSGTYVKEYIEASNPVFAIGEYWDSLAYEHGSLCYNQDGHRQRIVNWINATGGTSSAFDITTKGILHSALHNQYWRLIDPQGKPTGVMGWWPSRAVTFLENHDTGSTQGHWPFPREKLMQGYAYILTHPGTPVIFYDHFYDFGIRDVITELIEARRRAGIHCRSSIKIYHANNEGYVAQVGDALVTKLGQFDWNPSKENQLEGSWQKFLDKGSDYQVWLRQ</sequence>
<gene>
    <name evidence="12" type="ORF">RIF29_14388</name>
</gene>
<comment type="cofactor">
    <cofactor evidence="2">
        <name>Ca(2+)</name>
        <dbReference type="ChEBI" id="CHEBI:29108"/>
    </cofactor>
</comment>
<evidence type="ECO:0000313" key="13">
    <source>
        <dbReference type="Proteomes" id="UP001372338"/>
    </source>
</evidence>
<accession>A0AAN9ICP8</accession>
<dbReference type="GO" id="GO:0005509">
    <property type="term" value="F:calcium ion binding"/>
    <property type="evidence" value="ECO:0007669"/>
    <property type="project" value="InterPro"/>
</dbReference>
<dbReference type="InterPro" id="IPR013780">
    <property type="entry name" value="Glyco_hydro_b"/>
</dbReference>
<dbReference type="GO" id="GO:0004556">
    <property type="term" value="F:alpha-amylase activity"/>
    <property type="evidence" value="ECO:0007669"/>
    <property type="project" value="UniProtKB-EC"/>
</dbReference>
<evidence type="ECO:0000256" key="5">
    <source>
        <dbReference type="ARBA" id="ARBA00022801"/>
    </source>
</evidence>
<proteinExistence type="inferred from homology"/>
<dbReference type="InterPro" id="IPR017853">
    <property type="entry name" value="GH"/>
</dbReference>
<evidence type="ECO:0000313" key="12">
    <source>
        <dbReference type="EMBL" id="KAK7273339.1"/>
    </source>
</evidence>
<dbReference type="EC" id="3.2.1.1" evidence="4"/>
<evidence type="ECO:0000256" key="2">
    <source>
        <dbReference type="ARBA" id="ARBA00001913"/>
    </source>
</evidence>
<evidence type="ECO:0000256" key="1">
    <source>
        <dbReference type="ARBA" id="ARBA00000548"/>
    </source>
</evidence>
<evidence type="ECO:0000256" key="9">
    <source>
        <dbReference type="SAM" id="Coils"/>
    </source>
</evidence>
<feature type="coiled-coil region" evidence="9">
    <location>
        <begin position="312"/>
        <end position="360"/>
    </location>
</feature>
<dbReference type="Gene3D" id="3.20.20.80">
    <property type="entry name" value="Glycosidases"/>
    <property type="match status" value="1"/>
</dbReference>
<dbReference type="SMART" id="SM00642">
    <property type="entry name" value="Aamy"/>
    <property type="match status" value="1"/>
</dbReference>
<keyword evidence="9" id="KW-0175">Coiled coil</keyword>
<organism evidence="12 13">
    <name type="scientific">Crotalaria pallida</name>
    <name type="common">Smooth rattlebox</name>
    <name type="synonym">Crotalaria striata</name>
    <dbReference type="NCBI Taxonomy" id="3830"/>
    <lineage>
        <taxon>Eukaryota</taxon>
        <taxon>Viridiplantae</taxon>
        <taxon>Streptophyta</taxon>
        <taxon>Embryophyta</taxon>
        <taxon>Tracheophyta</taxon>
        <taxon>Spermatophyta</taxon>
        <taxon>Magnoliopsida</taxon>
        <taxon>eudicotyledons</taxon>
        <taxon>Gunneridae</taxon>
        <taxon>Pentapetalae</taxon>
        <taxon>rosids</taxon>
        <taxon>fabids</taxon>
        <taxon>Fabales</taxon>
        <taxon>Fabaceae</taxon>
        <taxon>Papilionoideae</taxon>
        <taxon>50 kb inversion clade</taxon>
        <taxon>genistoids sensu lato</taxon>
        <taxon>core genistoids</taxon>
        <taxon>Crotalarieae</taxon>
        <taxon>Crotalaria</taxon>
    </lineage>
</organism>
<dbReference type="Pfam" id="PF00128">
    <property type="entry name" value="Alpha-amylase"/>
    <property type="match status" value="1"/>
</dbReference>
<dbReference type="Gene3D" id="2.60.40.1180">
    <property type="entry name" value="Golgi alpha-mannosidase II"/>
    <property type="match status" value="1"/>
</dbReference>
<protein>
    <recommendedName>
        <fullName evidence="4">alpha-amylase</fullName>
        <ecNumber evidence="4">3.2.1.1</ecNumber>
    </recommendedName>
    <alternativeName>
        <fullName evidence="8">1,4-alpha-D-glucan glucanohydrolase</fullName>
    </alternativeName>
</protein>
<evidence type="ECO:0000256" key="4">
    <source>
        <dbReference type="ARBA" id="ARBA00012595"/>
    </source>
</evidence>
<dbReference type="Pfam" id="PF07821">
    <property type="entry name" value="Alpha-amyl_C2"/>
    <property type="match status" value="1"/>
</dbReference>
<dbReference type="AlphaFoldDB" id="A0AAN9ICP8"/>
<dbReference type="SUPFAM" id="SSF51445">
    <property type="entry name" value="(Trans)glycosidases"/>
    <property type="match status" value="1"/>
</dbReference>
<keyword evidence="6" id="KW-0119">Carbohydrate metabolism</keyword>
<dbReference type="EMBL" id="JAYWIO010000003">
    <property type="protein sequence ID" value="KAK7273339.1"/>
    <property type="molecule type" value="Genomic_DNA"/>
</dbReference>
<keyword evidence="13" id="KW-1185">Reference proteome</keyword>
<dbReference type="Proteomes" id="UP001372338">
    <property type="component" value="Unassembled WGS sequence"/>
</dbReference>
<feature type="domain" description="Glycosyl hydrolase family 13 catalytic" evidence="10">
    <location>
        <begin position="596"/>
        <end position="924"/>
    </location>
</feature>
<comment type="similarity">
    <text evidence="3">Belongs to the glycosyl hydrolase 13 family.</text>
</comment>
<dbReference type="PANTHER" id="PTHR43447">
    <property type="entry name" value="ALPHA-AMYLASE"/>
    <property type="match status" value="1"/>
</dbReference>
<evidence type="ECO:0000256" key="8">
    <source>
        <dbReference type="ARBA" id="ARBA00030238"/>
    </source>
</evidence>
<comment type="caution">
    <text evidence="12">The sequence shown here is derived from an EMBL/GenBank/DDBJ whole genome shotgun (WGS) entry which is preliminary data.</text>
</comment>
<dbReference type="CDD" id="cd11314">
    <property type="entry name" value="AmyAc_arch_bac_plant_AmyA"/>
    <property type="match status" value="1"/>
</dbReference>
<evidence type="ECO:0000259" key="10">
    <source>
        <dbReference type="SMART" id="SM00642"/>
    </source>
</evidence>
<dbReference type="SMART" id="SM00810">
    <property type="entry name" value="Alpha-amyl_C2"/>
    <property type="match status" value="1"/>
</dbReference>
<comment type="catalytic activity">
    <reaction evidence="1">
        <text>Endohydrolysis of (1-&gt;4)-alpha-D-glucosidic linkages in polysaccharides containing three or more (1-&gt;4)-alpha-linked D-glucose units.</text>
        <dbReference type="EC" id="3.2.1.1"/>
    </reaction>
</comment>
<evidence type="ECO:0000256" key="3">
    <source>
        <dbReference type="ARBA" id="ARBA00008061"/>
    </source>
</evidence>
<feature type="coiled-coil region" evidence="9">
    <location>
        <begin position="108"/>
        <end position="149"/>
    </location>
</feature>
<evidence type="ECO:0000256" key="7">
    <source>
        <dbReference type="ARBA" id="ARBA00023295"/>
    </source>
</evidence>
<dbReference type="SUPFAM" id="SSF51011">
    <property type="entry name" value="Glycosyl hydrolase domain"/>
    <property type="match status" value="1"/>
</dbReference>
<name>A0AAN9ICP8_CROPI</name>